<dbReference type="Pfam" id="PF13359">
    <property type="entry name" value="DDE_Tnp_4"/>
    <property type="match status" value="1"/>
</dbReference>
<evidence type="ECO:0000256" key="1">
    <source>
        <dbReference type="ARBA" id="ARBA00001968"/>
    </source>
</evidence>
<evidence type="ECO:0000259" key="3">
    <source>
        <dbReference type="Pfam" id="PF13359"/>
    </source>
</evidence>
<feature type="domain" description="DDE Tnp4" evidence="3">
    <location>
        <begin position="3"/>
        <end position="83"/>
    </location>
</feature>
<evidence type="ECO:0000313" key="5">
    <source>
        <dbReference type="Proteomes" id="UP001162156"/>
    </source>
</evidence>
<reference evidence="4" key="1">
    <citation type="journal article" date="2023" name="Insect Mol. Biol.">
        <title>Genome sequencing provides insights into the evolution of gene families encoding plant cell wall-degrading enzymes in longhorned beetles.</title>
        <authorList>
            <person name="Shin N.R."/>
            <person name="Okamura Y."/>
            <person name="Kirsch R."/>
            <person name="Pauchet Y."/>
        </authorList>
    </citation>
    <scope>NUCLEOTIDE SEQUENCE</scope>
    <source>
        <strain evidence="4">RBIC_L_NR</strain>
    </source>
</reference>
<sequence length="84" mass="9763">MSRYPGSVHDSAVWMTSQIRNHLVENYQNRDRYSWLLGDSGYPLEPWLINAVHGHDLNEHELNFNRAVLSTRNVSERLNGVLKS</sequence>
<keyword evidence="5" id="KW-1185">Reference proteome</keyword>
<dbReference type="GO" id="GO:0046872">
    <property type="term" value="F:metal ion binding"/>
    <property type="evidence" value="ECO:0007669"/>
    <property type="project" value="UniProtKB-KW"/>
</dbReference>
<keyword evidence="2" id="KW-0479">Metal-binding</keyword>
<comment type="caution">
    <text evidence="4">The sequence shown here is derived from an EMBL/GenBank/DDBJ whole genome shotgun (WGS) entry which is preliminary data.</text>
</comment>
<accession>A0AAV8ZBY2</accession>
<comment type="cofactor">
    <cofactor evidence="1">
        <name>a divalent metal cation</name>
        <dbReference type="ChEBI" id="CHEBI:60240"/>
    </cofactor>
</comment>
<evidence type="ECO:0000313" key="4">
    <source>
        <dbReference type="EMBL" id="KAJ8961622.1"/>
    </source>
</evidence>
<evidence type="ECO:0000256" key="2">
    <source>
        <dbReference type="ARBA" id="ARBA00022723"/>
    </source>
</evidence>
<protein>
    <recommendedName>
        <fullName evidence="3">DDE Tnp4 domain-containing protein</fullName>
    </recommendedName>
</protein>
<dbReference type="AlphaFoldDB" id="A0AAV8ZBY2"/>
<name>A0AAV8ZBY2_9CUCU</name>
<organism evidence="4 5">
    <name type="scientific">Rhamnusium bicolor</name>
    <dbReference type="NCBI Taxonomy" id="1586634"/>
    <lineage>
        <taxon>Eukaryota</taxon>
        <taxon>Metazoa</taxon>
        <taxon>Ecdysozoa</taxon>
        <taxon>Arthropoda</taxon>
        <taxon>Hexapoda</taxon>
        <taxon>Insecta</taxon>
        <taxon>Pterygota</taxon>
        <taxon>Neoptera</taxon>
        <taxon>Endopterygota</taxon>
        <taxon>Coleoptera</taxon>
        <taxon>Polyphaga</taxon>
        <taxon>Cucujiformia</taxon>
        <taxon>Chrysomeloidea</taxon>
        <taxon>Cerambycidae</taxon>
        <taxon>Lepturinae</taxon>
        <taxon>Rhagiini</taxon>
        <taxon>Rhamnusium</taxon>
    </lineage>
</organism>
<gene>
    <name evidence="4" type="ORF">NQ314_005901</name>
</gene>
<dbReference type="InterPro" id="IPR027806">
    <property type="entry name" value="HARBI1_dom"/>
</dbReference>
<proteinExistence type="predicted"/>
<dbReference type="EMBL" id="JANEYF010001607">
    <property type="protein sequence ID" value="KAJ8961622.1"/>
    <property type="molecule type" value="Genomic_DNA"/>
</dbReference>
<dbReference type="Proteomes" id="UP001162156">
    <property type="component" value="Unassembled WGS sequence"/>
</dbReference>